<gene>
    <name evidence="3" type="ORF">BN9_106590</name>
</gene>
<evidence type="ECO:0008006" key="5">
    <source>
        <dbReference type="Google" id="ProtNLM"/>
    </source>
</evidence>
<proteinExistence type="inferred from homology"/>
<dbReference type="Pfam" id="PF10273">
    <property type="entry name" value="WGG"/>
    <property type="match status" value="1"/>
</dbReference>
<evidence type="ECO:0000256" key="1">
    <source>
        <dbReference type="ARBA" id="ARBA00006524"/>
    </source>
</evidence>
<dbReference type="PANTHER" id="PTHR21250">
    <property type="entry name" value="PRE-RRNA-PROCESSING PROTEIN TSR2 HOMOLOG"/>
    <property type="match status" value="1"/>
</dbReference>
<dbReference type="STRING" id="65357.A0A024GRI7"/>
<evidence type="ECO:0000313" key="4">
    <source>
        <dbReference type="Proteomes" id="UP000053237"/>
    </source>
</evidence>
<evidence type="ECO:0000313" key="3">
    <source>
        <dbReference type="EMBL" id="CCI49345.1"/>
    </source>
</evidence>
<comment type="similarity">
    <text evidence="1">Belongs to the TSR2 family.</text>
</comment>
<accession>A0A024GRI7</accession>
<organism evidence="3 4">
    <name type="scientific">Albugo candida</name>
    <dbReference type="NCBI Taxonomy" id="65357"/>
    <lineage>
        <taxon>Eukaryota</taxon>
        <taxon>Sar</taxon>
        <taxon>Stramenopiles</taxon>
        <taxon>Oomycota</taxon>
        <taxon>Peronosporomycetes</taxon>
        <taxon>Albuginales</taxon>
        <taxon>Albuginaceae</taxon>
        <taxon>Albugo</taxon>
    </lineage>
</organism>
<keyword evidence="2" id="KW-0698">rRNA processing</keyword>
<dbReference type="GO" id="GO:0006364">
    <property type="term" value="P:rRNA processing"/>
    <property type="evidence" value="ECO:0007669"/>
    <property type="project" value="UniProtKB-KW"/>
</dbReference>
<protein>
    <recommendedName>
        <fullName evidence="5">Pre-rRNA-processing protein TSR2 homolog</fullName>
    </recommendedName>
</protein>
<dbReference type="InParanoid" id="A0A024GRI7"/>
<comment type="caution">
    <text evidence="3">The sequence shown here is derived from an EMBL/GenBank/DDBJ whole genome shotgun (WGS) entry which is preliminary data.</text>
</comment>
<dbReference type="InterPro" id="IPR019398">
    <property type="entry name" value="Pre-rRNA_process_TSR2"/>
</dbReference>
<evidence type="ECO:0000256" key="2">
    <source>
        <dbReference type="ARBA" id="ARBA00022552"/>
    </source>
</evidence>
<sequence>MNTDNSANIFHQIAQVDARAFHENQFQSQWQYFEYGVKILLARWTALRMAIEGKWGGGDMQRKSEILLEEILNVFKYSKTVQYVDMVINITEYVDVQFGLVCEDGSIEEIVELMLTIAEECKKGDYNRIRVLHEKMQALIPIDLKNSKFEQAITRKQEESLEDDKCLVDDEGWATIRRSSRIKRPVKMYDPAAEFPGAQ</sequence>
<name>A0A024GRI7_9STRA</name>
<keyword evidence="4" id="KW-1185">Reference proteome</keyword>
<dbReference type="AlphaFoldDB" id="A0A024GRI7"/>
<dbReference type="EMBL" id="CAIX01000292">
    <property type="protein sequence ID" value="CCI49345.1"/>
    <property type="molecule type" value="Genomic_DNA"/>
</dbReference>
<dbReference type="OrthoDB" id="263560at2759"/>
<dbReference type="FunCoup" id="A0A024GRI7">
    <property type="interactions" value="81"/>
</dbReference>
<reference evidence="3 4" key="1">
    <citation type="submission" date="2012-05" db="EMBL/GenBank/DDBJ databases">
        <title>Recombination and specialization in a pathogen metapopulation.</title>
        <authorList>
            <person name="Gardiner A."/>
            <person name="Kemen E."/>
            <person name="Schultz-Larsen T."/>
            <person name="MacLean D."/>
            <person name="Van Oosterhout C."/>
            <person name="Jones J.D.G."/>
        </authorList>
    </citation>
    <scope>NUCLEOTIDE SEQUENCE [LARGE SCALE GENOMIC DNA]</scope>
    <source>
        <strain evidence="3 4">Ac Nc2</strain>
    </source>
</reference>
<dbReference type="Proteomes" id="UP000053237">
    <property type="component" value="Unassembled WGS sequence"/>
</dbReference>